<protein>
    <submittedName>
        <fullName evidence="2">Uncharacterized protein</fullName>
    </submittedName>
</protein>
<dbReference type="AlphaFoldDB" id="A0A6H5GF47"/>
<evidence type="ECO:0000313" key="2">
    <source>
        <dbReference type="EMBL" id="CAB0001568.1"/>
    </source>
</evidence>
<accession>A0A6H5GF47</accession>
<organism evidence="2 3">
    <name type="scientific">Nesidiocoris tenuis</name>
    <dbReference type="NCBI Taxonomy" id="355587"/>
    <lineage>
        <taxon>Eukaryota</taxon>
        <taxon>Metazoa</taxon>
        <taxon>Ecdysozoa</taxon>
        <taxon>Arthropoda</taxon>
        <taxon>Hexapoda</taxon>
        <taxon>Insecta</taxon>
        <taxon>Pterygota</taxon>
        <taxon>Neoptera</taxon>
        <taxon>Paraneoptera</taxon>
        <taxon>Hemiptera</taxon>
        <taxon>Heteroptera</taxon>
        <taxon>Panheteroptera</taxon>
        <taxon>Cimicomorpha</taxon>
        <taxon>Miridae</taxon>
        <taxon>Dicyphina</taxon>
        <taxon>Nesidiocoris</taxon>
    </lineage>
</organism>
<feature type="compositionally biased region" description="Polar residues" evidence="1">
    <location>
        <begin position="1"/>
        <end position="18"/>
    </location>
</feature>
<evidence type="ECO:0000313" key="3">
    <source>
        <dbReference type="Proteomes" id="UP000479000"/>
    </source>
</evidence>
<proteinExistence type="predicted"/>
<dbReference type="EMBL" id="CADCXU010011125">
    <property type="protein sequence ID" value="CAB0001568.1"/>
    <property type="molecule type" value="Genomic_DNA"/>
</dbReference>
<keyword evidence="3" id="KW-1185">Reference proteome</keyword>
<sequence>MAEQQTENVTNEEPQQTEGEVAGNEPSGRIGEYIKDLNKEKEVLDPYTHSIALKLIDD</sequence>
<reference evidence="2 3" key="1">
    <citation type="submission" date="2020-02" db="EMBL/GenBank/DDBJ databases">
        <authorList>
            <person name="Ferguson B K."/>
        </authorList>
    </citation>
    <scope>NUCLEOTIDE SEQUENCE [LARGE SCALE GENOMIC DNA]</scope>
</reference>
<feature type="non-terminal residue" evidence="2">
    <location>
        <position position="58"/>
    </location>
</feature>
<dbReference type="OrthoDB" id="10529671at2759"/>
<gene>
    <name evidence="2" type="ORF">NTEN_LOCUS7355</name>
</gene>
<name>A0A6H5GF47_9HEMI</name>
<feature type="region of interest" description="Disordered" evidence="1">
    <location>
        <begin position="1"/>
        <end position="32"/>
    </location>
</feature>
<dbReference type="Proteomes" id="UP000479000">
    <property type="component" value="Unassembled WGS sequence"/>
</dbReference>
<evidence type="ECO:0000256" key="1">
    <source>
        <dbReference type="SAM" id="MobiDB-lite"/>
    </source>
</evidence>